<comment type="caution">
    <text evidence="2">The sequence shown here is derived from an EMBL/GenBank/DDBJ whole genome shotgun (WGS) entry which is preliminary data.</text>
</comment>
<feature type="region of interest" description="Disordered" evidence="1">
    <location>
        <begin position="200"/>
        <end position="531"/>
    </location>
</feature>
<feature type="compositionally biased region" description="Basic and acidic residues" evidence="1">
    <location>
        <begin position="294"/>
        <end position="315"/>
    </location>
</feature>
<feature type="compositionally biased region" description="Polar residues" evidence="1">
    <location>
        <begin position="262"/>
        <end position="271"/>
    </location>
</feature>
<feature type="compositionally biased region" description="Basic and acidic residues" evidence="1">
    <location>
        <begin position="1"/>
        <end position="18"/>
    </location>
</feature>
<gene>
    <name evidence="2" type="ORF">SI65_05932</name>
</gene>
<feature type="compositionally biased region" description="Polar residues" evidence="1">
    <location>
        <begin position="316"/>
        <end position="361"/>
    </location>
</feature>
<feature type="region of interest" description="Disordered" evidence="1">
    <location>
        <begin position="1"/>
        <end position="53"/>
    </location>
</feature>
<feature type="compositionally biased region" description="Basic and acidic residues" evidence="1">
    <location>
        <begin position="425"/>
        <end position="435"/>
    </location>
</feature>
<dbReference type="AlphaFoldDB" id="A0A1E3BEA8"/>
<feature type="compositionally biased region" description="Polar residues" evidence="1">
    <location>
        <begin position="236"/>
        <end position="248"/>
    </location>
</feature>
<dbReference type="VEuPathDB" id="FungiDB:SI65_05932"/>
<reference evidence="2 3" key="1">
    <citation type="journal article" date="2016" name="BMC Genomics">
        <title>Comparative genomic and transcriptomic analyses of the Fuzhuan brick tea-fermentation fungus Aspergillus cristatus.</title>
        <authorList>
            <person name="Ge Y."/>
            <person name="Wang Y."/>
            <person name="Liu Y."/>
            <person name="Tan Y."/>
            <person name="Ren X."/>
            <person name="Zhang X."/>
            <person name="Hyde K.D."/>
            <person name="Liu Y."/>
            <person name="Liu Z."/>
        </authorList>
    </citation>
    <scope>NUCLEOTIDE SEQUENCE [LARGE SCALE GENOMIC DNA]</scope>
    <source>
        <strain evidence="2 3">GZAAS20.1005</strain>
    </source>
</reference>
<evidence type="ECO:0000313" key="2">
    <source>
        <dbReference type="EMBL" id="ODM19315.1"/>
    </source>
</evidence>
<evidence type="ECO:0000256" key="1">
    <source>
        <dbReference type="SAM" id="MobiDB-lite"/>
    </source>
</evidence>
<keyword evidence="3" id="KW-1185">Reference proteome</keyword>
<sequence length="809" mass="91180">MAYPDRSTDRLQSHRSPEQQRQSPYRRTLDSNTNLFDISSPQRPIRDSPQHRRHFNQTNTLSGAYAAAGGDDFAFDNSYAPGTPSPSRRRSMTMTASMSPQSNPPDEIVAAYHQIRGGKGVVDDDYAQDYLGLDPAGRLSPGAAERYGEDVSLDPFASGDADFLDNVTDGSPRRSHSDYIEDERRLRHVITNQSPVLTKSGIISGLTSEDLQRREEEDQEDYPEMEVEEDDRGAQPSLNLPRTWGSRATNRRSWMRNIAPRNESNSRNQAGHQVADDSRPKSRLGYTDTTRPSRNTERPPRRTSLETRSALRERSTSGYNRSAPNDEQNKPVSQQKDQQSSEGGQGSNTPVSVYKNSTFSKRSPAKRDSHDLLRKLSRTESPRVNSIQNENQMKTPEQTKQPERPIYDKTPVVTGAWIDTPMTEKVTELPEHLSRDIVPSPPRRQEPENLPKPIELHTDNQPPEPQPSREREKELAKQERVERGEQKEEATEREKAKGTKPQVIKPDMPGSGLEAFLRDPNANGDTPGDDTLESLQEILNEQPTEVKTEAEEDAAYEKAILKKLERASPEEPAKDDVEKIDGNLVSLGVRINEIKAGIASIEEKFKREGKHIHAGENCSSCGSHGDGRLYASIPLPYLWRQDPVTRRIRPTRLTWFLLLFLVWLFSESTMCDYYCRPRFATACHGNCLKPDAPEFPFVIPTMLWRWSHISSFLAPAFTIAFAFFKLTMQLMGLWDGFVNDGPPPRALNLTGEIWIHGTRIAGFPSATSTPVINSPPQQWAAYHGQPNIPGLGVPPWEEDRSSMEDDELL</sequence>
<feature type="compositionally biased region" description="Polar residues" evidence="1">
    <location>
        <begin position="19"/>
        <end position="42"/>
    </location>
</feature>
<feature type="compositionally biased region" description="Acidic residues" evidence="1">
    <location>
        <begin position="217"/>
        <end position="231"/>
    </location>
</feature>
<feature type="compositionally biased region" description="Basic and acidic residues" evidence="1">
    <location>
        <begin position="365"/>
        <end position="381"/>
    </location>
</feature>
<feature type="compositionally biased region" description="Basic and acidic residues" evidence="1">
    <location>
        <begin position="443"/>
        <end position="458"/>
    </location>
</feature>
<protein>
    <submittedName>
        <fullName evidence="2">Uncharacterized protein</fullName>
    </submittedName>
</protein>
<dbReference type="STRING" id="573508.A0A1E3BEA8"/>
<feature type="compositionally biased region" description="Polar residues" evidence="1">
    <location>
        <begin position="382"/>
        <end position="399"/>
    </location>
</feature>
<dbReference type="OrthoDB" id="3439035at2759"/>
<feature type="region of interest" description="Disordered" evidence="1">
    <location>
        <begin position="77"/>
        <end position="105"/>
    </location>
</feature>
<accession>A0A1E3BEA8</accession>
<dbReference type="Proteomes" id="UP000094569">
    <property type="component" value="Unassembled WGS sequence"/>
</dbReference>
<name>A0A1E3BEA8_ASPCR</name>
<feature type="compositionally biased region" description="Basic and acidic residues" evidence="1">
    <location>
        <begin position="467"/>
        <end position="497"/>
    </location>
</feature>
<proteinExistence type="predicted"/>
<organism evidence="2 3">
    <name type="scientific">Aspergillus cristatus</name>
    <name type="common">Chinese Fuzhuan brick tea-fermentation fungus</name>
    <name type="synonym">Eurotium cristatum</name>
    <dbReference type="NCBI Taxonomy" id="573508"/>
    <lineage>
        <taxon>Eukaryota</taxon>
        <taxon>Fungi</taxon>
        <taxon>Dikarya</taxon>
        <taxon>Ascomycota</taxon>
        <taxon>Pezizomycotina</taxon>
        <taxon>Eurotiomycetes</taxon>
        <taxon>Eurotiomycetidae</taxon>
        <taxon>Eurotiales</taxon>
        <taxon>Aspergillaceae</taxon>
        <taxon>Aspergillus</taxon>
        <taxon>Aspergillus subgen. Aspergillus</taxon>
    </lineage>
</organism>
<dbReference type="EMBL" id="JXNT01000005">
    <property type="protein sequence ID" value="ODM19315.1"/>
    <property type="molecule type" value="Genomic_DNA"/>
</dbReference>
<evidence type="ECO:0000313" key="3">
    <source>
        <dbReference type="Proteomes" id="UP000094569"/>
    </source>
</evidence>
<feature type="compositionally biased region" description="Polar residues" evidence="1">
    <location>
        <begin position="92"/>
        <end position="101"/>
    </location>
</feature>